<gene>
    <name evidence="1" type="ORF">DN069_11460</name>
</gene>
<dbReference type="OrthoDB" id="3854177at2"/>
<reference evidence="1 2" key="1">
    <citation type="submission" date="2018-06" db="EMBL/GenBank/DDBJ databases">
        <title>Streptacidiphilus pinicola sp. nov., isolated from pine grove soil.</title>
        <authorList>
            <person name="Roh S.G."/>
            <person name="Park S."/>
            <person name="Kim M.-K."/>
            <person name="Yun B.-R."/>
            <person name="Park J."/>
            <person name="Kim M.J."/>
            <person name="Kim Y.S."/>
            <person name="Kim S.B."/>
        </authorList>
    </citation>
    <scope>NUCLEOTIDE SEQUENCE [LARGE SCALE GENOMIC DNA]</scope>
    <source>
        <strain evidence="1 2">MMS16-CNU450</strain>
    </source>
</reference>
<evidence type="ECO:0000313" key="2">
    <source>
        <dbReference type="Proteomes" id="UP000248889"/>
    </source>
</evidence>
<dbReference type="Proteomes" id="UP000248889">
    <property type="component" value="Unassembled WGS sequence"/>
</dbReference>
<keyword evidence="2" id="KW-1185">Reference proteome</keyword>
<dbReference type="RefSeq" id="WP_111500813.1">
    <property type="nucleotide sequence ID" value="NZ_QKYN01000040.1"/>
</dbReference>
<evidence type="ECO:0000313" key="1">
    <source>
        <dbReference type="EMBL" id="RAG85545.1"/>
    </source>
</evidence>
<dbReference type="EMBL" id="QKYN01000040">
    <property type="protein sequence ID" value="RAG85545.1"/>
    <property type="molecule type" value="Genomic_DNA"/>
</dbReference>
<comment type="caution">
    <text evidence="1">The sequence shown here is derived from an EMBL/GenBank/DDBJ whole genome shotgun (WGS) entry which is preliminary data.</text>
</comment>
<sequence length="90" mass="9997">MRDPYDSGEFDIYTMQDHQTRQQARLLVASRAQGAKDCHDLLRALDLIDPHATGIIRQCPRCGTPHQRWGNSARSRFCSAGCADTPPDGA</sequence>
<protein>
    <submittedName>
        <fullName evidence="1">Uncharacterized protein</fullName>
    </submittedName>
</protein>
<name>A0A2X0K8D0_9ACTN</name>
<dbReference type="AlphaFoldDB" id="A0A2X0K8D0"/>
<organism evidence="1 2">
    <name type="scientific">Streptacidiphilus pinicola</name>
    <dbReference type="NCBI Taxonomy" id="2219663"/>
    <lineage>
        <taxon>Bacteria</taxon>
        <taxon>Bacillati</taxon>
        <taxon>Actinomycetota</taxon>
        <taxon>Actinomycetes</taxon>
        <taxon>Kitasatosporales</taxon>
        <taxon>Streptomycetaceae</taxon>
        <taxon>Streptacidiphilus</taxon>
    </lineage>
</organism>
<accession>A0A2X0K8D0</accession>
<proteinExistence type="predicted"/>